<dbReference type="Proteomes" id="UP000326554">
    <property type="component" value="Unassembled WGS sequence"/>
</dbReference>
<dbReference type="Pfam" id="PF08240">
    <property type="entry name" value="ADH_N"/>
    <property type="match status" value="1"/>
</dbReference>
<name>A0A5J5GFJ8_9RHOB</name>
<evidence type="ECO:0000313" key="3">
    <source>
        <dbReference type="EMBL" id="KAA9006847.1"/>
    </source>
</evidence>
<dbReference type="SUPFAM" id="SSF50129">
    <property type="entry name" value="GroES-like"/>
    <property type="match status" value="1"/>
</dbReference>
<organism evidence="3 4">
    <name type="scientific">Histidinibacterium aquaticum</name>
    <dbReference type="NCBI Taxonomy" id="2613962"/>
    <lineage>
        <taxon>Bacteria</taxon>
        <taxon>Pseudomonadati</taxon>
        <taxon>Pseudomonadota</taxon>
        <taxon>Alphaproteobacteria</taxon>
        <taxon>Rhodobacterales</taxon>
        <taxon>Paracoccaceae</taxon>
        <taxon>Histidinibacterium</taxon>
    </lineage>
</organism>
<dbReference type="InterPro" id="IPR036291">
    <property type="entry name" value="NAD(P)-bd_dom_sf"/>
</dbReference>
<sequence>MRSRAVILDAPEELSVGELDLSDPGVEDIVVEIAHSGISTGTEKLFWSGRMPPFPGMGYPLVPGYEAAGEVVEAGPESRHRVGDHVFVPGSNCYRGAHGLFGGAASTLVTKGARAIRIDRALGAEGALLALAATARHAMAGPGREVPELIVGHGVLGRLLARLTIAAGAPAPTVWEIDPGRMGGAEGYTVMRPEKDDRRDYRTIYDASGRGDLLNDWIARLAKGGEVVLAGFYSEPLGFAFPPAFMKEARLRIAAEWTADDLVATRALVESGALSLSGLITHRRQADHAAEAYPTAFTDPACLKMILDWKDAE</sequence>
<evidence type="ECO:0000259" key="2">
    <source>
        <dbReference type="Pfam" id="PF08240"/>
    </source>
</evidence>
<keyword evidence="1" id="KW-0560">Oxidoreductase</keyword>
<dbReference type="CDD" id="cd08255">
    <property type="entry name" value="2-desacetyl-2-hydroxyethyl_bacteriochlorophyllide_like"/>
    <property type="match status" value="1"/>
</dbReference>
<dbReference type="GO" id="GO:0036354">
    <property type="term" value="F:bacteriochlorophyllide-a dehydrogenase activity"/>
    <property type="evidence" value="ECO:0007669"/>
    <property type="project" value="InterPro"/>
</dbReference>
<evidence type="ECO:0000313" key="4">
    <source>
        <dbReference type="Proteomes" id="UP000326554"/>
    </source>
</evidence>
<dbReference type="NCBIfam" id="TIGR01202">
    <property type="entry name" value="bchC"/>
    <property type="match status" value="1"/>
</dbReference>
<dbReference type="InterPro" id="IPR005903">
    <property type="entry name" value="BchC"/>
</dbReference>
<accession>A0A5J5GFJ8</accession>
<dbReference type="PANTHER" id="PTHR43189">
    <property type="entry name" value="ZINC-TYPE ALCOHOL DEHYDROGENASE-LIKE PROTEIN C1198.01-RELATED"/>
    <property type="match status" value="1"/>
</dbReference>
<dbReference type="AlphaFoldDB" id="A0A5J5GFJ8"/>
<dbReference type="Gene3D" id="3.90.180.10">
    <property type="entry name" value="Medium-chain alcohol dehydrogenases, catalytic domain"/>
    <property type="match status" value="2"/>
</dbReference>
<reference evidence="3 4" key="1">
    <citation type="submission" date="2019-09" db="EMBL/GenBank/DDBJ databases">
        <authorList>
            <person name="Park J.-S."/>
            <person name="Choi H.-J."/>
        </authorList>
    </citation>
    <scope>NUCLEOTIDE SEQUENCE [LARGE SCALE GENOMIC DNA]</scope>
    <source>
        <strain evidence="3 4">176SS1-4</strain>
    </source>
</reference>
<dbReference type="InterPro" id="IPR011032">
    <property type="entry name" value="GroES-like_sf"/>
</dbReference>
<dbReference type="RefSeq" id="WP_150445865.1">
    <property type="nucleotide sequence ID" value="NZ_VYQE01000004.1"/>
</dbReference>
<dbReference type="Gene3D" id="3.40.50.720">
    <property type="entry name" value="NAD(P)-binding Rossmann-like Domain"/>
    <property type="match status" value="1"/>
</dbReference>
<dbReference type="EMBL" id="VYQE01000004">
    <property type="protein sequence ID" value="KAA9006847.1"/>
    <property type="molecule type" value="Genomic_DNA"/>
</dbReference>
<feature type="domain" description="Alcohol dehydrogenase-like N-terminal" evidence="2">
    <location>
        <begin position="27"/>
        <end position="112"/>
    </location>
</feature>
<proteinExistence type="predicted"/>
<dbReference type="PANTHER" id="PTHR43189:SF1">
    <property type="entry name" value="ZINC-TYPE ALCOHOL DEHYDROGENASE-LIKE PROTEIN C1198.01"/>
    <property type="match status" value="1"/>
</dbReference>
<gene>
    <name evidence="3" type="primary">bchC</name>
    <name evidence="3" type="ORF">F3S47_13815</name>
</gene>
<evidence type="ECO:0000256" key="1">
    <source>
        <dbReference type="ARBA" id="ARBA00023002"/>
    </source>
</evidence>
<dbReference type="InterPro" id="IPR013154">
    <property type="entry name" value="ADH-like_N"/>
</dbReference>
<comment type="caution">
    <text evidence="3">The sequence shown here is derived from an EMBL/GenBank/DDBJ whole genome shotgun (WGS) entry which is preliminary data.</text>
</comment>
<keyword evidence="4" id="KW-1185">Reference proteome</keyword>
<dbReference type="SUPFAM" id="SSF51735">
    <property type="entry name" value="NAD(P)-binding Rossmann-fold domains"/>
    <property type="match status" value="1"/>
</dbReference>
<protein>
    <submittedName>
        <fullName evidence="3">Chlorophyll synthesis pathway protein BchC</fullName>
    </submittedName>
</protein>